<accession>A0A6B1FX03</accession>
<dbReference type="Gene3D" id="3.90.226.10">
    <property type="entry name" value="2-enoyl-CoA Hydratase, Chain A, domain 1"/>
    <property type="match status" value="1"/>
</dbReference>
<dbReference type="InterPro" id="IPR001907">
    <property type="entry name" value="ClpP"/>
</dbReference>
<dbReference type="PRINTS" id="PR00127">
    <property type="entry name" value="CLPPROTEASEP"/>
</dbReference>
<evidence type="ECO:0000313" key="9">
    <source>
        <dbReference type="EMBL" id="MYH60601.1"/>
    </source>
</evidence>
<comment type="subunit">
    <text evidence="6">Fourteen ClpP subunits assemble into 2 heptameric rings which stack back to back to give a disk-like structure with a central cavity, resembling the structure of eukaryotic proteasomes.</text>
</comment>
<reference evidence="9" key="1">
    <citation type="submission" date="2019-09" db="EMBL/GenBank/DDBJ databases">
        <title>Characterisation of the sponge microbiome using genome-centric metagenomics.</title>
        <authorList>
            <person name="Engelberts J.P."/>
            <person name="Robbins S.J."/>
            <person name="De Goeij J.M."/>
            <person name="Aranda M."/>
            <person name="Bell S.C."/>
            <person name="Webster N.S."/>
        </authorList>
    </citation>
    <scope>NUCLEOTIDE SEQUENCE</scope>
    <source>
        <strain evidence="9">SB0675_bin_29</strain>
    </source>
</reference>
<feature type="compositionally biased region" description="Polar residues" evidence="8">
    <location>
        <begin position="11"/>
        <end position="24"/>
    </location>
</feature>
<dbReference type="NCBIfam" id="NF001368">
    <property type="entry name" value="PRK00277.1"/>
    <property type="match status" value="1"/>
</dbReference>
<dbReference type="GO" id="GO:0009368">
    <property type="term" value="C:endopeptidase Clp complex"/>
    <property type="evidence" value="ECO:0007669"/>
    <property type="project" value="TreeGrafter"/>
</dbReference>
<feature type="active site" description="Nucleophile" evidence="6">
    <location>
        <position position="138"/>
    </location>
</feature>
<organism evidence="9">
    <name type="scientific">Caldilineaceae bacterium SB0675_bin_29</name>
    <dbReference type="NCBI Taxonomy" id="2605266"/>
    <lineage>
        <taxon>Bacteria</taxon>
        <taxon>Bacillati</taxon>
        <taxon>Chloroflexota</taxon>
        <taxon>Caldilineae</taxon>
        <taxon>Caldilineales</taxon>
        <taxon>Caldilineaceae</taxon>
    </lineage>
</organism>
<feature type="active site" evidence="6">
    <location>
        <position position="163"/>
    </location>
</feature>
<keyword evidence="2 6" id="KW-0963">Cytoplasm</keyword>
<dbReference type="AlphaFoldDB" id="A0A6B1FX03"/>
<dbReference type="GO" id="GO:0004176">
    <property type="term" value="F:ATP-dependent peptidase activity"/>
    <property type="evidence" value="ECO:0007669"/>
    <property type="project" value="InterPro"/>
</dbReference>
<evidence type="ECO:0000256" key="3">
    <source>
        <dbReference type="ARBA" id="ARBA00022670"/>
    </source>
</evidence>
<comment type="catalytic activity">
    <reaction evidence="6">
        <text>Hydrolysis of proteins to small peptides in the presence of ATP and magnesium. alpha-casein is the usual test substrate. In the absence of ATP, only oligopeptides shorter than five residues are hydrolyzed (such as succinyl-Leu-Tyr-|-NHMec, and Leu-Tyr-Leu-|-Tyr-Trp, in which cleavage of the -Tyr-|-Leu- and -Tyr-|-Trp bonds also occurs).</text>
        <dbReference type="EC" id="3.4.21.92"/>
    </reaction>
</comment>
<sequence>MFNPFEEKFSAQGSQHHNQTQPSDWSGLPGSQLPTGSLSPSNIVPMVIESTGRGERAYDIYSLLLKERIIFLGMPLSDQVANLIVAQLLYLNSEDPNQPIQMFIHCPGGLIYAGLAIYDTMKMIQTPIHTFAVGVTASMGTVLLCSGTKGKRYALPHATIHMHPAGGGAQGYTEDVRIALREQERLQTQLFHIVGQQTGHDWQEIEEIFQRDRWMNAIEARDFGIVDEVLGDSSDIVSVVDGRVNVPSENGTEPATEEAAGSETK</sequence>
<dbReference type="GO" id="GO:0004252">
    <property type="term" value="F:serine-type endopeptidase activity"/>
    <property type="evidence" value="ECO:0007669"/>
    <property type="project" value="UniProtKB-UniRule"/>
</dbReference>
<dbReference type="EC" id="3.4.21.92" evidence="6"/>
<evidence type="ECO:0000256" key="8">
    <source>
        <dbReference type="SAM" id="MobiDB-lite"/>
    </source>
</evidence>
<comment type="subcellular location">
    <subcellularLocation>
        <location evidence="6">Cytoplasm</location>
    </subcellularLocation>
</comment>
<dbReference type="Pfam" id="PF00574">
    <property type="entry name" value="CLP_protease"/>
    <property type="match status" value="1"/>
</dbReference>
<comment type="function">
    <text evidence="6">Cleaves peptides in various proteins in a process that requires ATP hydrolysis. Has a chymotrypsin-like activity. Plays a major role in the degradation of misfolded proteins.</text>
</comment>
<dbReference type="SUPFAM" id="SSF52096">
    <property type="entry name" value="ClpP/crotonase"/>
    <property type="match status" value="1"/>
</dbReference>
<dbReference type="InterPro" id="IPR023562">
    <property type="entry name" value="ClpP/TepA"/>
</dbReference>
<feature type="region of interest" description="Disordered" evidence="8">
    <location>
        <begin position="9"/>
        <end position="38"/>
    </location>
</feature>
<evidence type="ECO:0000256" key="6">
    <source>
        <dbReference type="HAMAP-Rule" id="MF_00444"/>
    </source>
</evidence>
<comment type="caution">
    <text evidence="9">The sequence shown here is derived from an EMBL/GenBank/DDBJ whole genome shotgun (WGS) entry which is preliminary data.</text>
</comment>
<dbReference type="InterPro" id="IPR029045">
    <property type="entry name" value="ClpP/crotonase-like_dom_sf"/>
</dbReference>
<dbReference type="GO" id="GO:0005737">
    <property type="term" value="C:cytoplasm"/>
    <property type="evidence" value="ECO:0007669"/>
    <property type="project" value="UniProtKB-SubCell"/>
</dbReference>
<evidence type="ECO:0000256" key="5">
    <source>
        <dbReference type="ARBA" id="ARBA00022825"/>
    </source>
</evidence>
<gene>
    <name evidence="6" type="primary">clpP</name>
    <name evidence="9" type="ORF">F4148_02150</name>
</gene>
<proteinExistence type="inferred from homology"/>
<dbReference type="PANTHER" id="PTHR10381:SF70">
    <property type="entry name" value="ATP-DEPENDENT CLP PROTEASE PROTEOLYTIC SUBUNIT"/>
    <property type="match status" value="1"/>
</dbReference>
<dbReference type="EMBL" id="VYDA01000083">
    <property type="protein sequence ID" value="MYH60601.1"/>
    <property type="molecule type" value="Genomic_DNA"/>
</dbReference>
<dbReference type="HAMAP" id="MF_00444">
    <property type="entry name" value="ClpP"/>
    <property type="match status" value="1"/>
</dbReference>
<evidence type="ECO:0000256" key="7">
    <source>
        <dbReference type="RuleBase" id="RU003567"/>
    </source>
</evidence>
<keyword evidence="4 6" id="KW-0378">Hydrolase</keyword>
<dbReference type="PANTHER" id="PTHR10381">
    <property type="entry name" value="ATP-DEPENDENT CLP PROTEASE PROTEOLYTIC SUBUNIT"/>
    <property type="match status" value="1"/>
</dbReference>
<evidence type="ECO:0000256" key="1">
    <source>
        <dbReference type="ARBA" id="ARBA00007039"/>
    </source>
</evidence>
<keyword evidence="3 6" id="KW-0645">Protease</keyword>
<comment type="similarity">
    <text evidence="1 6 7">Belongs to the peptidase S14 family.</text>
</comment>
<dbReference type="GO" id="GO:0006515">
    <property type="term" value="P:protein quality control for misfolded or incompletely synthesized proteins"/>
    <property type="evidence" value="ECO:0007669"/>
    <property type="project" value="TreeGrafter"/>
</dbReference>
<dbReference type="GO" id="GO:0051117">
    <property type="term" value="F:ATPase binding"/>
    <property type="evidence" value="ECO:0007669"/>
    <property type="project" value="TreeGrafter"/>
</dbReference>
<evidence type="ECO:0000256" key="2">
    <source>
        <dbReference type="ARBA" id="ARBA00022490"/>
    </source>
</evidence>
<dbReference type="CDD" id="cd07017">
    <property type="entry name" value="S14_ClpP_2"/>
    <property type="match status" value="1"/>
</dbReference>
<name>A0A6B1FX03_9CHLR</name>
<protein>
    <recommendedName>
        <fullName evidence="6 7">ATP-dependent Clp protease proteolytic subunit</fullName>
        <ecNumber evidence="6">3.4.21.92</ecNumber>
    </recommendedName>
    <alternativeName>
        <fullName evidence="6">Endopeptidase Clp</fullName>
    </alternativeName>
</protein>
<keyword evidence="5 6" id="KW-0720">Serine protease</keyword>
<evidence type="ECO:0000256" key="4">
    <source>
        <dbReference type="ARBA" id="ARBA00022801"/>
    </source>
</evidence>
<feature type="region of interest" description="Disordered" evidence="8">
    <location>
        <begin position="244"/>
        <end position="265"/>
    </location>
</feature>